<dbReference type="RefSeq" id="WP_198691525.1">
    <property type="nucleotide sequence ID" value="NZ_CAWPUD010000098.1"/>
</dbReference>
<comment type="caution">
    <text evidence="2">The sequence shown here is derived from an EMBL/GenBank/DDBJ whole genome shotgun (WGS) entry which is preliminary data.</text>
</comment>
<dbReference type="Proteomes" id="UP000696184">
    <property type="component" value="Unassembled WGS sequence"/>
</dbReference>
<evidence type="ECO:0000313" key="2">
    <source>
        <dbReference type="EMBL" id="MBI6550783.1"/>
    </source>
</evidence>
<keyword evidence="3" id="KW-1185">Reference proteome</keyword>
<protein>
    <submittedName>
        <fullName evidence="2">Uncharacterized protein</fullName>
    </submittedName>
</protein>
<name>A0ABS0UA95_9GAMM</name>
<reference evidence="2 3" key="1">
    <citation type="submission" date="2020-08" db="EMBL/GenBank/DDBJ databases">
        <title>Description of Xenorhabdus lircayensis sp. nov., the symbiotic bacterium associated with the entomopathogenic nematode Steirnernema unicornum.</title>
        <authorList>
            <person name="Castaneda-Alvarez C."/>
            <person name="Prodan S."/>
            <person name="Zamorano A."/>
            <person name="San-Blas E."/>
            <person name="Aballay E."/>
        </authorList>
    </citation>
    <scope>NUCLEOTIDE SEQUENCE [LARGE SCALE GENOMIC DNA]</scope>
    <source>
        <strain evidence="2 3">VLS</strain>
    </source>
</reference>
<feature type="compositionally biased region" description="Pro residues" evidence="1">
    <location>
        <begin position="66"/>
        <end position="76"/>
    </location>
</feature>
<organism evidence="2 3">
    <name type="scientific">Xenorhabdus lircayensis</name>
    <dbReference type="NCBI Taxonomy" id="2763499"/>
    <lineage>
        <taxon>Bacteria</taxon>
        <taxon>Pseudomonadati</taxon>
        <taxon>Pseudomonadota</taxon>
        <taxon>Gammaproteobacteria</taxon>
        <taxon>Enterobacterales</taxon>
        <taxon>Morganellaceae</taxon>
        <taxon>Xenorhabdus</taxon>
    </lineage>
</organism>
<sequence length="95" mass="10174">MPTRAGQGFQDSRLRPFFPDHFFDPDVHFQIVFIGNGRTLSGLPDGGRQRACKRRPCAPWVTPCPVLLPAPNPTGKPPAGAARGGDGEHGNEQGA</sequence>
<gene>
    <name evidence="2" type="ORF">H8A87_19435</name>
</gene>
<accession>A0ABS0UA95</accession>
<proteinExistence type="predicted"/>
<evidence type="ECO:0000313" key="3">
    <source>
        <dbReference type="Proteomes" id="UP000696184"/>
    </source>
</evidence>
<feature type="compositionally biased region" description="Basic and acidic residues" evidence="1">
    <location>
        <begin position="85"/>
        <end position="95"/>
    </location>
</feature>
<feature type="region of interest" description="Disordered" evidence="1">
    <location>
        <begin position="65"/>
        <end position="95"/>
    </location>
</feature>
<dbReference type="EMBL" id="JACOII010000094">
    <property type="protein sequence ID" value="MBI6550783.1"/>
    <property type="molecule type" value="Genomic_DNA"/>
</dbReference>
<evidence type="ECO:0000256" key="1">
    <source>
        <dbReference type="SAM" id="MobiDB-lite"/>
    </source>
</evidence>